<organism evidence="2 3">
    <name type="scientific">Thauera sinica</name>
    <dbReference type="NCBI Taxonomy" id="2665146"/>
    <lineage>
        <taxon>Bacteria</taxon>
        <taxon>Pseudomonadati</taxon>
        <taxon>Pseudomonadota</taxon>
        <taxon>Betaproteobacteria</taxon>
        <taxon>Rhodocyclales</taxon>
        <taxon>Zoogloeaceae</taxon>
        <taxon>Thauera</taxon>
    </lineage>
</organism>
<keyword evidence="2" id="KW-0808">Transferase</keyword>
<evidence type="ECO:0000256" key="1">
    <source>
        <dbReference type="SAM" id="SignalP"/>
    </source>
</evidence>
<protein>
    <submittedName>
        <fullName evidence="2">Class I SAM-dependent methyltransferase</fullName>
    </submittedName>
</protein>
<dbReference type="EMBL" id="JBHSOG010000023">
    <property type="protein sequence ID" value="MFC5769023.1"/>
    <property type="molecule type" value="Genomic_DNA"/>
</dbReference>
<feature type="signal peptide" evidence="1">
    <location>
        <begin position="1"/>
        <end position="27"/>
    </location>
</feature>
<keyword evidence="2" id="KW-0489">Methyltransferase</keyword>
<dbReference type="GO" id="GO:0008168">
    <property type="term" value="F:methyltransferase activity"/>
    <property type="evidence" value="ECO:0007669"/>
    <property type="project" value="UniProtKB-KW"/>
</dbReference>
<accession>A0ABW1APK6</accession>
<dbReference type="Proteomes" id="UP001595974">
    <property type="component" value="Unassembled WGS sequence"/>
</dbReference>
<comment type="caution">
    <text evidence="2">The sequence shown here is derived from an EMBL/GenBank/DDBJ whole genome shotgun (WGS) entry which is preliminary data.</text>
</comment>
<dbReference type="InterPro" id="IPR029063">
    <property type="entry name" value="SAM-dependent_MTases_sf"/>
</dbReference>
<gene>
    <name evidence="2" type="ORF">ACFPTN_06525</name>
</gene>
<dbReference type="Gene3D" id="3.40.50.150">
    <property type="entry name" value="Vaccinia Virus protein VP39"/>
    <property type="match status" value="1"/>
</dbReference>
<sequence>MRLFTPSLLSLAAAALLSLQPAGPARADDAGLRQWIDGAQRSERNRARDPARKPAETLAFFGLQPDQTVVEVWPSVGAWWFEILAPYLRDRGRYVAALHAGAHNPPAAKAEHDAIEGRIANRPELYGKVEIAHTPGLPDTVKPDSVDLLLTFQNLHNWITDGNADEHLREFHTVLKPGGVLGIVDHRARTDRPADEQSKAGYLREDEVVALFERHGFKLAGRSEIAANPRDTKDHPQGVWTLPPTLRLKDVDRERYLAIGESDKFTLKFVKIARP</sequence>
<dbReference type="PIRSF" id="PIRSF031679">
    <property type="entry name" value="Mtase_Alr7345_prd"/>
    <property type="match status" value="1"/>
</dbReference>
<reference evidence="3" key="1">
    <citation type="journal article" date="2019" name="Int. J. Syst. Evol. Microbiol.">
        <title>The Global Catalogue of Microorganisms (GCM) 10K type strain sequencing project: providing services to taxonomists for standard genome sequencing and annotation.</title>
        <authorList>
            <consortium name="The Broad Institute Genomics Platform"/>
            <consortium name="The Broad Institute Genome Sequencing Center for Infectious Disease"/>
            <person name="Wu L."/>
            <person name="Ma J."/>
        </authorList>
    </citation>
    <scope>NUCLEOTIDE SEQUENCE [LARGE SCALE GENOMIC DNA]</scope>
    <source>
        <strain evidence="3">SHR3</strain>
    </source>
</reference>
<evidence type="ECO:0000313" key="3">
    <source>
        <dbReference type="Proteomes" id="UP001595974"/>
    </source>
</evidence>
<keyword evidence="1" id="KW-0732">Signal</keyword>
<dbReference type="InterPro" id="IPR016980">
    <property type="entry name" value="S-AdoMet-dep_MeTrfase_Alr7345"/>
</dbReference>
<dbReference type="SUPFAM" id="SSF53335">
    <property type="entry name" value="S-adenosyl-L-methionine-dependent methyltransferases"/>
    <property type="match status" value="1"/>
</dbReference>
<dbReference type="RefSeq" id="WP_096452209.1">
    <property type="nucleotide sequence ID" value="NZ_JBHSOG010000023.1"/>
</dbReference>
<proteinExistence type="predicted"/>
<evidence type="ECO:0000313" key="2">
    <source>
        <dbReference type="EMBL" id="MFC5769023.1"/>
    </source>
</evidence>
<keyword evidence="3" id="KW-1185">Reference proteome</keyword>
<name>A0ABW1APK6_9RHOO</name>
<dbReference type="GO" id="GO:0032259">
    <property type="term" value="P:methylation"/>
    <property type="evidence" value="ECO:0007669"/>
    <property type="project" value="UniProtKB-KW"/>
</dbReference>
<feature type="chain" id="PRO_5047107627" evidence="1">
    <location>
        <begin position="28"/>
        <end position="275"/>
    </location>
</feature>